<feature type="domain" description="Zn(2)-C6 fungal-type" evidence="12">
    <location>
        <begin position="327"/>
        <end position="354"/>
    </location>
</feature>
<dbReference type="GO" id="GO:0016020">
    <property type="term" value="C:membrane"/>
    <property type="evidence" value="ECO:0007669"/>
    <property type="project" value="UniProtKB-SubCell"/>
</dbReference>
<accession>A0A1Z5TIT2</accession>
<feature type="transmembrane region" description="Helical" evidence="11">
    <location>
        <begin position="96"/>
        <end position="118"/>
    </location>
</feature>
<evidence type="ECO:0000256" key="9">
    <source>
        <dbReference type="ARBA" id="ARBA00023163"/>
    </source>
</evidence>
<dbReference type="InterPro" id="IPR052360">
    <property type="entry name" value="Transcr_Regulatory_Proteins"/>
</dbReference>
<keyword evidence="3" id="KW-0479">Metal-binding</keyword>
<dbReference type="PANTHER" id="PTHR36206:SF12">
    <property type="entry name" value="ASPERCRYPTIN BIOSYNTHESIS CLUSTER-SPECIFIC TRANSCRIPTION REGULATOR ATNN-RELATED"/>
    <property type="match status" value="1"/>
</dbReference>
<dbReference type="GO" id="GO:0008270">
    <property type="term" value="F:zinc ion binding"/>
    <property type="evidence" value="ECO:0007669"/>
    <property type="project" value="InterPro"/>
</dbReference>
<keyword evidence="5 11" id="KW-1133">Transmembrane helix</keyword>
<evidence type="ECO:0000256" key="5">
    <source>
        <dbReference type="ARBA" id="ARBA00022989"/>
    </source>
</evidence>
<protein>
    <recommendedName>
        <fullName evidence="12">Zn(2)-C6 fungal-type domain-containing protein</fullName>
    </recommendedName>
</protein>
<comment type="caution">
    <text evidence="13">The sequence shown here is derived from an EMBL/GenBank/DDBJ whole genome shotgun (WGS) entry which is preliminary data.</text>
</comment>
<evidence type="ECO:0000256" key="11">
    <source>
        <dbReference type="SAM" id="Phobius"/>
    </source>
</evidence>
<feature type="transmembrane region" description="Helical" evidence="11">
    <location>
        <begin position="40"/>
        <end position="60"/>
    </location>
</feature>
<evidence type="ECO:0000256" key="3">
    <source>
        <dbReference type="ARBA" id="ARBA00022723"/>
    </source>
</evidence>
<evidence type="ECO:0000256" key="1">
    <source>
        <dbReference type="ARBA" id="ARBA00004141"/>
    </source>
</evidence>
<evidence type="ECO:0000256" key="2">
    <source>
        <dbReference type="ARBA" id="ARBA00022692"/>
    </source>
</evidence>
<dbReference type="EMBL" id="MUNK01000038">
    <property type="protein sequence ID" value="OTA35895.1"/>
    <property type="molecule type" value="Genomic_DNA"/>
</dbReference>
<evidence type="ECO:0000313" key="14">
    <source>
        <dbReference type="Proteomes" id="UP000194280"/>
    </source>
</evidence>
<evidence type="ECO:0000259" key="12">
    <source>
        <dbReference type="Pfam" id="PF00172"/>
    </source>
</evidence>
<dbReference type="AlphaFoldDB" id="A0A1Z5TIT2"/>
<dbReference type="InParanoid" id="A0A1Z5TIT2"/>
<dbReference type="InterPro" id="IPR036864">
    <property type="entry name" value="Zn2-C6_fun-type_DNA-bd_sf"/>
</dbReference>
<comment type="subcellular location">
    <subcellularLocation>
        <location evidence="1">Membrane</location>
        <topology evidence="1">Multi-pass membrane protein</topology>
    </subcellularLocation>
</comment>
<evidence type="ECO:0000256" key="7">
    <source>
        <dbReference type="ARBA" id="ARBA00023125"/>
    </source>
</evidence>
<keyword evidence="6" id="KW-0805">Transcription regulation</keyword>
<reference evidence="13 14" key="1">
    <citation type="submission" date="2017-01" db="EMBL/GenBank/DDBJ databases">
        <title>The recent genome duplication of the halophilic yeast Hortaea werneckii: insights from long-read sequencing.</title>
        <authorList>
            <person name="Sinha S."/>
            <person name="Flibotte S."/>
            <person name="Neira M."/>
            <person name="Lenassi M."/>
            <person name="Gostincar C."/>
            <person name="Stajich J.E."/>
            <person name="Nislow C.E."/>
        </authorList>
    </citation>
    <scope>NUCLEOTIDE SEQUENCE [LARGE SCALE GENOMIC DNA]</scope>
    <source>
        <strain evidence="13 14">EXF-2000</strain>
    </source>
</reference>
<dbReference type="Pfam" id="PF04479">
    <property type="entry name" value="RTA1"/>
    <property type="match status" value="1"/>
</dbReference>
<feature type="transmembrane region" description="Helical" evidence="11">
    <location>
        <begin position="219"/>
        <end position="240"/>
    </location>
</feature>
<dbReference type="PANTHER" id="PTHR36206">
    <property type="entry name" value="ASPERCRYPTIN BIOSYNTHESIS CLUSTER-SPECIFIC TRANSCRIPTION REGULATOR ATNN-RELATED"/>
    <property type="match status" value="1"/>
</dbReference>
<keyword evidence="7" id="KW-0238">DNA-binding</keyword>
<keyword evidence="9" id="KW-0804">Transcription</keyword>
<keyword evidence="4" id="KW-0862">Zinc</keyword>
<name>A0A1Z5TIT2_HORWE</name>
<keyword evidence="8 11" id="KW-0472">Membrane</keyword>
<dbReference type="SUPFAM" id="SSF57701">
    <property type="entry name" value="Zn2/Cys6 DNA-binding domain"/>
    <property type="match status" value="1"/>
</dbReference>
<evidence type="ECO:0000256" key="6">
    <source>
        <dbReference type="ARBA" id="ARBA00023015"/>
    </source>
</evidence>
<sequence>MADSAYVGCNFTIPSNECTLETCCRAQGVFTFIPSWGGNLFYTIFFGVFIVPQLGLGIFYRTWGLMVAMIIGLVLEVLGYVAKLQLHNNLFSSDSFLLYLITITIGPVFISAAIYLCLTRIIMLYGKHLSRFAPKTIAITFMTSDFCSLVLQATGGAIADTADTDSLSQSGIDIMIAGLFLQAISLAVFLLVIADFALRCKRGVLNMDHERQRVRNRPIFKVFMVSIVMATIFILIRSAYRVAELWEGFRGDIWNNETEFFVLDGAMIALATICLTAFHPGPAFAGQWNVANWSFRKSKAGSKSGEHLPIKEENQRMEQPTPLTGIRRVKCDEAKPHCHRCTSTGRKCDGYSTQEAHHAEHAPNTLSLVPSVSVDPCATSLERRTFEFFRTHTAPCISGYFPDPVWDRYVLQTSQHEPTIRYAVNALGALHEERLLRKTVNETRDDAPDISNGFPVLQYSKALHELQSLLHAKTVPMDLVLMAVLLMVHFESLRESFVPALVHVEHAIRLLHSSTTFDARKVDPNLVRSIMRLDVQGSLYLGMRIPGLPFYTAATDNVFPTSLHDLAQARDLVNVWTCRLFHFMRAEADEHKFKDVGGVPLEKLAKSHELTQTFVDLDSLLWDFMHKPTLKLTVREQLGLGMLRTRVKINKILAATCLYSEATMFDAFLPDFEDVLSICSYILASDAADRRLLTVSLDEGLLQPLFTVATHCRESRIRHSALVQLRKLASSEGSPKGIWHVEAMVRTAEVCIRFEEACCERVNPSCSDIPEWCRVHSSGFDGWDVQPPKRQRVFAHMRLRPNGMDGEWADFSEAIECWDNAIPTDIDKLYQPETVGPSARRPRYLTWP</sequence>
<keyword evidence="10" id="KW-0539">Nucleus</keyword>
<dbReference type="STRING" id="1157616.A0A1Z5TIT2"/>
<dbReference type="GO" id="GO:0003677">
    <property type="term" value="F:DNA binding"/>
    <property type="evidence" value="ECO:0007669"/>
    <property type="project" value="UniProtKB-KW"/>
</dbReference>
<dbReference type="InterPro" id="IPR021858">
    <property type="entry name" value="Fun_TF"/>
</dbReference>
<keyword evidence="2 11" id="KW-0812">Transmembrane</keyword>
<dbReference type="InterPro" id="IPR001138">
    <property type="entry name" value="Zn2Cys6_DnaBD"/>
</dbReference>
<keyword evidence="14" id="KW-1185">Reference proteome</keyword>
<dbReference type="GO" id="GO:0000981">
    <property type="term" value="F:DNA-binding transcription factor activity, RNA polymerase II-specific"/>
    <property type="evidence" value="ECO:0007669"/>
    <property type="project" value="InterPro"/>
</dbReference>
<evidence type="ECO:0000256" key="8">
    <source>
        <dbReference type="ARBA" id="ARBA00023136"/>
    </source>
</evidence>
<dbReference type="CDD" id="cd00067">
    <property type="entry name" value="GAL4"/>
    <property type="match status" value="1"/>
</dbReference>
<dbReference type="Gene3D" id="4.10.240.10">
    <property type="entry name" value="Zn(2)-C6 fungal-type DNA-binding domain"/>
    <property type="match status" value="1"/>
</dbReference>
<dbReference type="Pfam" id="PF11951">
    <property type="entry name" value="Fungal_trans_2"/>
    <property type="match status" value="1"/>
</dbReference>
<dbReference type="InterPro" id="IPR007568">
    <property type="entry name" value="RTA1"/>
</dbReference>
<feature type="transmembrane region" description="Helical" evidence="11">
    <location>
        <begin position="65"/>
        <end position="84"/>
    </location>
</feature>
<feature type="transmembrane region" description="Helical" evidence="11">
    <location>
        <begin position="174"/>
        <end position="198"/>
    </location>
</feature>
<evidence type="ECO:0000256" key="10">
    <source>
        <dbReference type="ARBA" id="ARBA00023242"/>
    </source>
</evidence>
<gene>
    <name evidence="13" type="ORF">BTJ68_04172</name>
</gene>
<dbReference type="VEuPathDB" id="FungiDB:BTJ68_04172"/>
<evidence type="ECO:0000313" key="13">
    <source>
        <dbReference type="EMBL" id="OTA35895.1"/>
    </source>
</evidence>
<dbReference type="Proteomes" id="UP000194280">
    <property type="component" value="Unassembled WGS sequence"/>
</dbReference>
<feature type="transmembrane region" description="Helical" evidence="11">
    <location>
        <begin position="139"/>
        <end position="159"/>
    </location>
</feature>
<dbReference type="Pfam" id="PF00172">
    <property type="entry name" value="Zn_clus"/>
    <property type="match status" value="1"/>
</dbReference>
<proteinExistence type="predicted"/>
<evidence type="ECO:0000256" key="4">
    <source>
        <dbReference type="ARBA" id="ARBA00022833"/>
    </source>
</evidence>
<organism evidence="13 14">
    <name type="scientific">Hortaea werneckii EXF-2000</name>
    <dbReference type="NCBI Taxonomy" id="1157616"/>
    <lineage>
        <taxon>Eukaryota</taxon>
        <taxon>Fungi</taxon>
        <taxon>Dikarya</taxon>
        <taxon>Ascomycota</taxon>
        <taxon>Pezizomycotina</taxon>
        <taxon>Dothideomycetes</taxon>
        <taxon>Dothideomycetidae</taxon>
        <taxon>Mycosphaerellales</taxon>
        <taxon>Teratosphaeriaceae</taxon>
        <taxon>Hortaea</taxon>
    </lineage>
</organism>